<keyword evidence="2" id="KW-0808">Transferase</keyword>
<dbReference type="RefSeq" id="WP_004623330.1">
    <property type="nucleotide sequence ID" value="NZ_AORV01000011.1"/>
</dbReference>
<evidence type="ECO:0000313" key="2">
    <source>
        <dbReference type="EMBL" id="EMS73875.1"/>
    </source>
</evidence>
<dbReference type="GO" id="GO:0016747">
    <property type="term" value="F:acyltransferase activity, transferring groups other than amino-acyl groups"/>
    <property type="evidence" value="ECO:0007669"/>
    <property type="project" value="InterPro"/>
</dbReference>
<dbReference type="Proteomes" id="UP000014155">
    <property type="component" value="Unassembled WGS sequence"/>
</dbReference>
<name>S0FNT8_RUMCE</name>
<dbReference type="SUPFAM" id="SSF55729">
    <property type="entry name" value="Acyl-CoA N-acyltransferases (Nat)"/>
    <property type="match status" value="1"/>
</dbReference>
<dbReference type="PATRIC" id="fig|1195236.3.peg.398"/>
<reference evidence="2 3" key="1">
    <citation type="journal article" date="2013" name="Genome Announc.">
        <title>Draft Genome Sequence of the Cellulolytic, Mesophilic, Anaerobic Bacterium Clostridium termitidis Strain CT1112 (DSM 5398).</title>
        <authorList>
            <person name="Lal S."/>
            <person name="Ramachandran U."/>
            <person name="Zhang X."/>
            <person name="Munir R."/>
            <person name="Sparling R."/>
            <person name="Levin D.B."/>
        </authorList>
    </citation>
    <scope>NUCLEOTIDE SEQUENCE [LARGE SCALE GENOMIC DNA]</scope>
    <source>
        <strain evidence="2 3">CT1112</strain>
    </source>
</reference>
<dbReference type="Gene3D" id="3.40.630.30">
    <property type="match status" value="1"/>
</dbReference>
<protein>
    <submittedName>
        <fullName evidence="2">Acetyltransferase</fullName>
    </submittedName>
</protein>
<dbReference type="CDD" id="cd04301">
    <property type="entry name" value="NAT_SF"/>
    <property type="match status" value="1"/>
</dbReference>
<gene>
    <name evidence="2" type="ORF">CTER_0096</name>
</gene>
<evidence type="ECO:0000313" key="3">
    <source>
        <dbReference type="Proteomes" id="UP000014155"/>
    </source>
</evidence>
<feature type="domain" description="N-acetyltransferase" evidence="1">
    <location>
        <begin position="11"/>
        <end position="171"/>
    </location>
</feature>
<proteinExistence type="predicted"/>
<comment type="caution">
    <text evidence="2">The sequence shown here is derived from an EMBL/GenBank/DDBJ whole genome shotgun (WGS) entry which is preliminary data.</text>
</comment>
<sequence length="171" mass="20028">MLNIHIKDDFFNITNIDKTSIPKIYSIYRNSDDFKYATGFFQSVEYEKFAYNISQFIQRDNIFFLDVRLNSGETIGLIKGAIIDKDNLAWINSLIIDTPYQRKGYGIRVVELLQEYLKRICLTKTIYLSVYKNNMSGISFWTKCGFYDCKGLPNKDDVNFNQTVQIMCKLL</sequence>
<dbReference type="AlphaFoldDB" id="S0FNT8"/>
<dbReference type="eggNOG" id="ENOG5033MX2">
    <property type="taxonomic scope" value="Bacteria"/>
</dbReference>
<accession>S0FNT8</accession>
<dbReference type="PROSITE" id="PS51186">
    <property type="entry name" value="GNAT"/>
    <property type="match status" value="1"/>
</dbReference>
<dbReference type="Pfam" id="PF00583">
    <property type="entry name" value="Acetyltransf_1"/>
    <property type="match status" value="1"/>
</dbReference>
<dbReference type="InterPro" id="IPR000182">
    <property type="entry name" value="GNAT_dom"/>
</dbReference>
<evidence type="ECO:0000259" key="1">
    <source>
        <dbReference type="PROSITE" id="PS51186"/>
    </source>
</evidence>
<keyword evidence="3" id="KW-1185">Reference proteome</keyword>
<dbReference type="EMBL" id="AORV01000011">
    <property type="protein sequence ID" value="EMS73875.1"/>
    <property type="molecule type" value="Genomic_DNA"/>
</dbReference>
<organism evidence="2 3">
    <name type="scientific">Ruminiclostridium cellobioparum subsp. termitidis CT1112</name>
    <dbReference type="NCBI Taxonomy" id="1195236"/>
    <lineage>
        <taxon>Bacteria</taxon>
        <taxon>Bacillati</taxon>
        <taxon>Bacillota</taxon>
        <taxon>Clostridia</taxon>
        <taxon>Eubacteriales</taxon>
        <taxon>Oscillospiraceae</taxon>
        <taxon>Ruminiclostridium</taxon>
    </lineage>
</organism>
<dbReference type="InterPro" id="IPR016181">
    <property type="entry name" value="Acyl_CoA_acyltransferase"/>
</dbReference>
<dbReference type="STRING" id="1195236.CTER_0096"/>